<dbReference type="AlphaFoldDB" id="A0A2U3IC65"/>
<sequence length="459" mass="50973">MKLQSIEPIVDARWGRERLWTYTQRLAEHHCVLVGDLVREVIWPASGWPVEKMRSLNGLERIGFLDGAGDTALDWVTVLQNLTGRRDLARLTFLPAAGLARLEGAERYKGARCIECVREMANRLDACYDPLCWALKDYTDCAEHNVLLTDVCASCGTKDLSIVRATSRVGCCGKCGVWMGAEAFKAESVLEASRYQVAISEALRDIVGILDDPRLAKVDGTSVMEYAAKLSFENNFAEMARAIGMPKNTLSVQLSRRTKPRIETVATLSVVSGVPVKHLIFGSTTGRRVSFRLVKEPVAKPALPEKKMRRGNLDVAAAEAELRRSVRGAKMPPLKKVAEKLGTTARSLHKHCPELAKQVSARYLSNRRTKSENRAERDCRRIFNAFATLVLAEEFPTNRRLSEFLGPVACLKHRAFYVATLKEYGLTGRGRAPAPIQLKALRQARSLLVANNLQPSIES</sequence>
<reference evidence="2" key="1">
    <citation type="submission" date="2018-01" db="EMBL/GenBank/DDBJ databases">
        <authorList>
            <person name="Peeters C."/>
        </authorList>
    </citation>
    <scope>NUCLEOTIDE SEQUENCE [LARGE SCALE GENOMIC DNA]</scope>
</reference>
<dbReference type="OrthoDB" id="2569037at2"/>
<proteinExistence type="predicted"/>
<gene>
    <name evidence="1" type="ORF">NOV72_05010</name>
</gene>
<evidence type="ECO:0000313" key="2">
    <source>
        <dbReference type="Proteomes" id="UP000238169"/>
    </source>
</evidence>
<protein>
    <submittedName>
        <fullName evidence="1">TetR family transcriptional regulator</fullName>
    </submittedName>
</protein>
<dbReference type="Proteomes" id="UP000238169">
    <property type="component" value="Unassembled WGS sequence"/>
</dbReference>
<accession>A0A2U3IC65</accession>
<organism evidence="1 2">
    <name type="scientific">Caballeronia novacaledonica</name>
    <dbReference type="NCBI Taxonomy" id="1544861"/>
    <lineage>
        <taxon>Bacteria</taxon>
        <taxon>Pseudomonadati</taxon>
        <taxon>Pseudomonadota</taxon>
        <taxon>Betaproteobacteria</taxon>
        <taxon>Burkholderiales</taxon>
        <taxon>Burkholderiaceae</taxon>
        <taxon>Caballeronia</taxon>
    </lineage>
</organism>
<keyword evidence="2" id="KW-1185">Reference proteome</keyword>
<evidence type="ECO:0000313" key="1">
    <source>
        <dbReference type="EMBL" id="SPB17807.1"/>
    </source>
</evidence>
<dbReference type="EMBL" id="OGTP01000023">
    <property type="protein sequence ID" value="SPB17807.1"/>
    <property type="molecule type" value="Genomic_DNA"/>
</dbReference>
<name>A0A2U3IC65_9BURK</name>
<dbReference type="RefSeq" id="WP_146150044.1">
    <property type="nucleotide sequence ID" value="NZ_OGTP01000023.1"/>
</dbReference>